<sequence>MILCSLSTGNLEFYCGEGLLYKSLQISYLETNMSMEKEDKCLSIYGSRKHNYFTVASTVATQIPHTVGAAYSLKMEKQDSCAITYFGTSTADFHAAMNFAAVMEVPVIFFCRNNGWAINTPVHEQFGSDGGVVKGKAYGVPSIRIDGNDALAIYNAVHEARKRAIKEQTPVLIEALTYRAGHHTTSDDSTRYRAIDEIERWRGDQNPIKRFRKWIESRGWWKDVAESEYRSSIRKQVAQAIQVAERIEKPPVADMFNDVYDVPPRNLNEQEVFVRKSSRNTEKIILLMFHCKAIFIFYLSHML</sequence>
<keyword evidence="2" id="KW-1185">Reference proteome</keyword>
<evidence type="ECO:0000313" key="2">
    <source>
        <dbReference type="Proteomes" id="UP001056120"/>
    </source>
</evidence>
<dbReference type="Proteomes" id="UP001056120">
    <property type="component" value="Linkage Group LG28"/>
</dbReference>
<evidence type="ECO:0000313" key="1">
    <source>
        <dbReference type="EMBL" id="KAI3683180.1"/>
    </source>
</evidence>
<accession>A0ACB8YGU2</accession>
<proteinExistence type="predicted"/>
<dbReference type="EMBL" id="CM042045">
    <property type="protein sequence ID" value="KAI3683180.1"/>
    <property type="molecule type" value="Genomic_DNA"/>
</dbReference>
<reference evidence="2" key="1">
    <citation type="journal article" date="2022" name="Mol. Ecol. Resour.">
        <title>The genomes of chicory, endive, great burdock and yacon provide insights into Asteraceae palaeo-polyploidization history and plant inulin production.</title>
        <authorList>
            <person name="Fan W."/>
            <person name="Wang S."/>
            <person name="Wang H."/>
            <person name="Wang A."/>
            <person name="Jiang F."/>
            <person name="Liu H."/>
            <person name="Zhao H."/>
            <person name="Xu D."/>
            <person name="Zhang Y."/>
        </authorList>
    </citation>
    <scope>NUCLEOTIDE SEQUENCE [LARGE SCALE GENOMIC DNA]</scope>
    <source>
        <strain evidence="2">cv. Yunnan</strain>
    </source>
</reference>
<protein>
    <submittedName>
        <fullName evidence="1">Uncharacterized protein</fullName>
    </submittedName>
</protein>
<reference evidence="1 2" key="2">
    <citation type="journal article" date="2022" name="Mol. Ecol. Resour.">
        <title>The genomes of chicory, endive, great burdock and yacon provide insights into Asteraceae paleo-polyploidization history and plant inulin production.</title>
        <authorList>
            <person name="Fan W."/>
            <person name="Wang S."/>
            <person name="Wang H."/>
            <person name="Wang A."/>
            <person name="Jiang F."/>
            <person name="Liu H."/>
            <person name="Zhao H."/>
            <person name="Xu D."/>
            <person name="Zhang Y."/>
        </authorList>
    </citation>
    <scope>NUCLEOTIDE SEQUENCE [LARGE SCALE GENOMIC DNA]</scope>
    <source>
        <strain evidence="2">cv. Yunnan</strain>
        <tissue evidence="1">Leaves</tissue>
    </source>
</reference>
<name>A0ACB8YGU2_9ASTR</name>
<comment type="caution">
    <text evidence="1">The sequence shown here is derived from an EMBL/GenBank/DDBJ whole genome shotgun (WGS) entry which is preliminary data.</text>
</comment>
<gene>
    <name evidence="1" type="ORF">L1987_83680</name>
</gene>
<organism evidence="1 2">
    <name type="scientific">Smallanthus sonchifolius</name>
    <dbReference type="NCBI Taxonomy" id="185202"/>
    <lineage>
        <taxon>Eukaryota</taxon>
        <taxon>Viridiplantae</taxon>
        <taxon>Streptophyta</taxon>
        <taxon>Embryophyta</taxon>
        <taxon>Tracheophyta</taxon>
        <taxon>Spermatophyta</taxon>
        <taxon>Magnoliopsida</taxon>
        <taxon>eudicotyledons</taxon>
        <taxon>Gunneridae</taxon>
        <taxon>Pentapetalae</taxon>
        <taxon>asterids</taxon>
        <taxon>campanulids</taxon>
        <taxon>Asterales</taxon>
        <taxon>Asteraceae</taxon>
        <taxon>Asteroideae</taxon>
        <taxon>Heliantheae alliance</taxon>
        <taxon>Millerieae</taxon>
        <taxon>Smallanthus</taxon>
    </lineage>
</organism>